<comment type="caution">
    <text evidence="2">The sequence shown here is derived from an EMBL/GenBank/DDBJ whole genome shotgun (WGS) entry which is preliminary data.</text>
</comment>
<feature type="compositionally biased region" description="Low complexity" evidence="1">
    <location>
        <begin position="445"/>
        <end position="462"/>
    </location>
</feature>
<protein>
    <submittedName>
        <fullName evidence="2">Uncharacterized protein</fullName>
    </submittedName>
</protein>
<organism evidence="2 3">
    <name type="scientific">Hanseniaspora osmophila</name>
    <dbReference type="NCBI Taxonomy" id="56408"/>
    <lineage>
        <taxon>Eukaryota</taxon>
        <taxon>Fungi</taxon>
        <taxon>Dikarya</taxon>
        <taxon>Ascomycota</taxon>
        <taxon>Saccharomycotina</taxon>
        <taxon>Saccharomycetes</taxon>
        <taxon>Saccharomycodales</taxon>
        <taxon>Saccharomycodaceae</taxon>
        <taxon>Hanseniaspora</taxon>
    </lineage>
</organism>
<dbReference type="InParanoid" id="A0A1E5RNU6"/>
<evidence type="ECO:0000313" key="2">
    <source>
        <dbReference type="EMBL" id="OEJ88546.1"/>
    </source>
</evidence>
<reference evidence="3" key="1">
    <citation type="journal article" date="2016" name="Genome Announc.">
        <title>Genome sequences of three species of Hanseniaspora isolated from spontaneous wine fermentations.</title>
        <authorList>
            <person name="Sternes P.R."/>
            <person name="Lee D."/>
            <person name="Kutyna D.R."/>
            <person name="Borneman A.R."/>
        </authorList>
    </citation>
    <scope>NUCLEOTIDE SEQUENCE [LARGE SCALE GENOMIC DNA]</scope>
    <source>
        <strain evidence="3">AWRI3579</strain>
    </source>
</reference>
<feature type="region of interest" description="Disordered" evidence="1">
    <location>
        <begin position="403"/>
        <end position="478"/>
    </location>
</feature>
<feature type="compositionally biased region" description="Basic and acidic residues" evidence="1">
    <location>
        <begin position="518"/>
        <end position="527"/>
    </location>
</feature>
<dbReference type="Proteomes" id="UP000095728">
    <property type="component" value="Unassembled WGS sequence"/>
</dbReference>
<feature type="compositionally biased region" description="Polar residues" evidence="1">
    <location>
        <begin position="1"/>
        <end position="43"/>
    </location>
</feature>
<proteinExistence type="predicted"/>
<dbReference type="EMBL" id="LPNM01000005">
    <property type="protein sequence ID" value="OEJ88546.1"/>
    <property type="molecule type" value="Genomic_DNA"/>
</dbReference>
<gene>
    <name evidence="2" type="ORF">AWRI3579_g789</name>
</gene>
<dbReference type="OrthoDB" id="5364312at2759"/>
<feature type="compositionally biased region" description="Low complexity" evidence="1">
    <location>
        <begin position="284"/>
        <end position="318"/>
    </location>
</feature>
<feature type="compositionally biased region" description="Low complexity" evidence="1">
    <location>
        <begin position="356"/>
        <end position="378"/>
    </location>
</feature>
<feature type="compositionally biased region" description="Polar residues" evidence="1">
    <location>
        <begin position="430"/>
        <end position="440"/>
    </location>
</feature>
<dbReference type="AlphaFoldDB" id="A0A1E5RNU6"/>
<keyword evidence="3" id="KW-1185">Reference proteome</keyword>
<feature type="region of interest" description="Disordered" evidence="1">
    <location>
        <begin position="1"/>
        <end position="85"/>
    </location>
</feature>
<feature type="region of interest" description="Disordered" evidence="1">
    <location>
        <begin position="244"/>
        <end position="321"/>
    </location>
</feature>
<feature type="compositionally biased region" description="Polar residues" evidence="1">
    <location>
        <begin position="502"/>
        <end position="514"/>
    </location>
</feature>
<evidence type="ECO:0000313" key="3">
    <source>
        <dbReference type="Proteomes" id="UP000095728"/>
    </source>
</evidence>
<name>A0A1E5RNU6_9ASCO</name>
<feature type="region of interest" description="Disordered" evidence="1">
    <location>
        <begin position="356"/>
        <end position="385"/>
    </location>
</feature>
<evidence type="ECO:0000256" key="1">
    <source>
        <dbReference type="SAM" id="MobiDB-lite"/>
    </source>
</evidence>
<accession>A0A1E5RNU6</accession>
<feature type="region of interest" description="Disordered" evidence="1">
    <location>
        <begin position="492"/>
        <end position="545"/>
    </location>
</feature>
<feature type="compositionally biased region" description="Low complexity" evidence="1">
    <location>
        <begin position="403"/>
        <end position="429"/>
    </location>
</feature>
<sequence>MSAINSYSTNPRGSNTSTFEKTAGLSRSTTNHSFQHSVASNGESVLIDESDLSDNEHGENDHNNNNNNNNNEDFDHPFGMAPASKVPSNAASMIFERTVEDPFVPINPHNNLTRTNSIVSLGNGRTNSIVSLHNLSRTNSNANVGNLFSSSISSTYNNNPINPINNNNNNNNINPNNLSRTNSWADMRAGSSPADINGRRSSMSIHRTLENYIAPSLDASAHLVGDKSTNLDQIQIQHLQANGMYNNHPNRRPSTLGLYTTSGAATPIPTTSEQRSAGNTQDESMSSTSPISPLMSPSSPNLVSSSYVSSSSTSASSNNGRPKILRMYSYADVLNDEKQFRRPSLSQSSSSSILLNTNSFNSSNSNNNNNVPATTSNTPASLNTSNSAIGQGASFSIGSPLSSSFEQNSGNSYNSNNSNNSSLVSPSFSKPISTGSNNGSHPLASNVINSDSIKINNNNNNNTTGNSVRHGSSVGKDASPLSKRAIMTHHAVNKTGGLPNDGTPSRRTSQSSGSGVFEKLKPEEYKQRQYGVDQGGKSPLHYIKN</sequence>
<feature type="compositionally biased region" description="Polar residues" evidence="1">
    <location>
        <begin position="257"/>
        <end position="283"/>
    </location>
</feature>